<dbReference type="Proteomes" id="UP000634136">
    <property type="component" value="Unassembled WGS sequence"/>
</dbReference>
<dbReference type="InterPro" id="IPR007527">
    <property type="entry name" value="Znf_SWIM"/>
</dbReference>
<dbReference type="InterPro" id="IPR006564">
    <property type="entry name" value="Znf_PMZ"/>
</dbReference>
<evidence type="ECO:0000313" key="8">
    <source>
        <dbReference type="EMBL" id="KAF7843506.1"/>
    </source>
</evidence>
<evidence type="ECO:0000256" key="1">
    <source>
        <dbReference type="ARBA" id="ARBA00022723"/>
    </source>
</evidence>
<dbReference type="GO" id="GO:0008270">
    <property type="term" value="F:zinc ion binding"/>
    <property type="evidence" value="ECO:0007669"/>
    <property type="project" value="UniProtKB-KW"/>
</dbReference>
<dbReference type="PANTHER" id="PTHR31973:SF187">
    <property type="entry name" value="MUTATOR TRANSPOSASE MUDRA PROTEIN"/>
    <property type="match status" value="1"/>
</dbReference>
<comment type="caution">
    <text evidence="8">The sequence shown here is derived from an EMBL/GenBank/DDBJ whole genome shotgun (WGS) entry which is preliminary data.</text>
</comment>
<dbReference type="InterPro" id="IPR036875">
    <property type="entry name" value="Znf_CCHC_sf"/>
</dbReference>
<dbReference type="InterPro" id="IPR001878">
    <property type="entry name" value="Znf_CCHC"/>
</dbReference>
<feature type="domain" description="SWIM-type" evidence="7">
    <location>
        <begin position="211"/>
        <end position="243"/>
    </location>
</feature>
<dbReference type="Pfam" id="PF26130">
    <property type="entry name" value="PB1-like"/>
    <property type="match status" value="1"/>
</dbReference>
<gene>
    <name evidence="8" type="ORF">G2W53_000411</name>
</gene>
<dbReference type="SUPFAM" id="SSF57756">
    <property type="entry name" value="Retrovirus zinc finger-like domains"/>
    <property type="match status" value="1"/>
</dbReference>
<dbReference type="SMART" id="SM00575">
    <property type="entry name" value="ZnF_PMZ"/>
    <property type="match status" value="1"/>
</dbReference>
<dbReference type="PROSITE" id="PS50158">
    <property type="entry name" value="ZF_CCHC"/>
    <property type="match status" value="1"/>
</dbReference>
<keyword evidence="3" id="KW-0862">Zinc</keyword>
<dbReference type="OrthoDB" id="1434341at2759"/>
<keyword evidence="2 4" id="KW-0863">Zinc-finger</keyword>
<evidence type="ECO:0000259" key="7">
    <source>
        <dbReference type="PROSITE" id="PS50966"/>
    </source>
</evidence>
<feature type="domain" description="CCHC-type" evidence="6">
    <location>
        <begin position="321"/>
        <end position="336"/>
    </location>
</feature>
<sequence>MSTITLEIYHGGTLRLSPTMSYTGGRKYVYDNLDPDYITVMDIIAFVKERGYNNYLNIWYKFKDKDLSTISMFESDKDVIKILKKLQKKNCIILHIFIEHGMDDEPEVLATTPSTHPSLLTLTPHSQIEEEQMTQAKGINIEEEMKRDQPHQVEEDAPEVCDKEGRDAILSWPNMSKNSNKVRESQARIKELHFLHGRRWEVRGGDPWKREVVDLNNQTCTCKVWDLIGIPCGHGVVAIYKMKGIPEEYVHPVYRTSTFMNAYTITIGPVPSEENWPTSNHTKILPPHYKTAPGRPKKARKRAADEPQNPFRESRKGATMRCGNCGSIGHNARGCKGPVNPNRKIYKKKKKKNSKTTEGLSTQATQDTTTETLNPPTNTTQAQN</sequence>
<organism evidence="8 9">
    <name type="scientific">Senna tora</name>
    <dbReference type="NCBI Taxonomy" id="362788"/>
    <lineage>
        <taxon>Eukaryota</taxon>
        <taxon>Viridiplantae</taxon>
        <taxon>Streptophyta</taxon>
        <taxon>Embryophyta</taxon>
        <taxon>Tracheophyta</taxon>
        <taxon>Spermatophyta</taxon>
        <taxon>Magnoliopsida</taxon>
        <taxon>eudicotyledons</taxon>
        <taxon>Gunneridae</taxon>
        <taxon>Pentapetalae</taxon>
        <taxon>rosids</taxon>
        <taxon>fabids</taxon>
        <taxon>Fabales</taxon>
        <taxon>Fabaceae</taxon>
        <taxon>Caesalpinioideae</taxon>
        <taxon>Cassia clade</taxon>
        <taxon>Senna</taxon>
    </lineage>
</organism>
<proteinExistence type="predicted"/>
<evidence type="ECO:0000256" key="2">
    <source>
        <dbReference type="ARBA" id="ARBA00022771"/>
    </source>
</evidence>
<evidence type="ECO:0000256" key="4">
    <source>
        <dbReference type="PROSITE-ProRule" id="PRU00047"/>
    </source>
</evidence>
<evidence type="ECO:0000313" key="9">
    <source>
        <dbReference type="Proteomes" id="UP000634136"/>
    </source>
</evidence>
<dbReference type="EMBL" id="JAAIUW010000001">
    <property type="protein sequence ID" value="KAF7843506.1"/>
    <property type="molecule type" value="Genomic_DNA"/>
</dbReference>
<dbReference type="GO" id="GO:0016787">
    <property type="term" value="F:hydrolase activity"/>
    <property type="evidence" value="ECO:0007669"/>
    <property type="project" value="UniProtKB-KW"/>
</dbReference>
<keyword evidence="8" id="KW-0378">Hydrolase</keyword>
<evidence type="ECO:0000256" key="3">
    <source>
        <dbReference type="ARBA" id="ARBA00022833"/>
    </source>
</evidence>
<dbReference type="GO" id="GO:0003676">
    <property type="term" value="F:nucleic acid binding"/>
    <property type="evidence" value="ECO:0007669"/>
    <property type="project" value="InterPro"/>
</dbReference>
<keyword evidence="1" id="KW-0479">Metal-binding</keyword>
<dbReference type="PANTHER" id="PTHR31973">
    <property type="entry name" value="POLYPROTEIN, PUTATIVE-RELATED"/>
    <property type="match status" value="1"/>
</dbReference>
<accession>A0A835CHM5</accession>
<protein>
    <submittedName>
        <fullName evidence="8">Glycoside hydrolase, family 47</fullName>
    </submittedName>
</protein>
<feature type="region of interest" description="Disordered" evidence="5">
    <location>
        <begin position="280"/>
        <end position="384"/>
    </location>
</feature>
<reference evidence="8" key="1">
    <citation type="submission" date="2020-09" db="EMBL/GenBank/DDBJ databases">
        <title>Genome-Enabled Discovery of Anthraquinone Biosynthesis in Senna tora.</title>
        <authorList>
            <person name="Kang S.-H."/>
            <person name="Pandey R.P."/>
            <person name="Lee C.-M."/>
            <person name="Sim J.-S."/>
            <person name="Jeong J.-T."/>
            <person name="Choi B.-S."/>
            <person name="Jung M."/>
            <person name="Ginzburg D."/>
            <person name="Zhao K."/>
            <person name="Won S.Y."/>
            <person name="Oh T.-J."/>
            <person name="Yu Y."/>
            <person name="Kim N.-H."/>
            <person name="Lee O.R."/>
            <person name="Lee T.-H."/>
            <person name="Bashyal P."/>
            <person name="Kim T.-S."/>
            <person name="Lee W.-H."/>
            <person name="Kawkins C."/>
            <person name="Kim C.-K."/>
            <person name="Kim J.S."/>
            <person name="Ahn B.O."/>
            <person name="Rhee S.Y."/>
            <person name="Sohng J.K."/>
        </authorList>
    </citation>
    <scope>NUCLEOTIDE SEQUENCE</scope>
    <source>
        <tissue evidence="8">Leaf</tissue>
    </source>
</reference>
<dbReference type="Pfam" id="PF04434">
    <property type="entry name" value="SWIM"/>
    <property type="match status" value="1"/>
</dbReference>
<keyword evidence="9" id="KW-1185">Reference proteome</keyword>
<dbReference type="InterPro" id="IPR058594">
    <property type="entry name" value="PB1-like_dom_pln"/>
</dbReference>
<evidence type="ECO:0000256" key="5">
    <source>
        <dbReference type="SAM" id="MobiDB-lite"/>
    </source>
</evidence>
<feature type="compositionally biased region" description="Basic residues" evidence="5">
    <location>
        <begin position="344"/>
        <end position="354"/>
    </location>
</feature>
<evidence type="ECO:0000259" key="6">
    <source>
        <dbReference type="PROSITE" id="PS50158"/>
    </source>
</evidence>
<name>A0A835CHM5_9FABA</name>
<dbReference type="AlphaFoldDB" id="A0A835CHM5"/>
<dbReference type="PROSITE" id="PS50966">
    <property type="entry name" value="ZF_SWIM"/>
    <property type="match status" value="1"/>
</dbReference>
<feature type="compositionally biased region" description="Low complexity" evidence="5">
    <location>
        <begin position="362"/>
        <end position="384"/>
    </location>
</feature>